<dbReference type="OrthoDB" id="24555at2759"/>
<dbReference type="InterPro" id="IPR036910">
    <property type="entry name" value="HMG_box_dom_sf"/>
</dbReference>
<dbReference type="GO" id="GO:0005634">
    <property type="term" value="C:nucleus"/>
    <property type="evidence" value="ECO:0007669"/>
    <property type="project" value="UniProtKB-ARBA"/>
</dbReference>
<protein>
    <submittedName>
        <fullName evidence="2">Protein maelstrom</fullName>
    </submittedName>
</protein>
<dbReference type="PANTHER" id="PTHR21358:SF4">
    <property type="entry name" value="PROTEIN MAELSTROM HOMOLOG"/>
    <property type="match status" value="1"/>
</dbReference>
<keyword evidence="3" id="KW-1185">Reference proteome</keyword>
<dbReference type="AlphaFoldDB" id="A0A5B7F329"/>
<accession>A0A5B7F329</accession>
<dbReference type="GO" id="GO:0043565">
    <property type="term" value="F:sequence-specific DNA binding"/>
    <property type="evidence" value="ECO:0007669"/>
    <property type="project" value="TreeGrafter"/>
</dbReference>
<organism evidence="2 3">
    <name type="scientific">Portunus trituberculatus</name>
    <name type="common">Swimming crab</name>
    <name type="synonym">Neptunus trituberculatus</name>
    <dbReference type="NCBI Taxonomy" id="210409"/>
    <lineage>
        <taxon>Eukaryota</taxon>
        <taxon>Metazoa</taxon>
        <taxon>Ecdysozoa</taxon>
        <taxon>Arthropoda</taxon>
        <taxon>Crustacea</taxon>
        <taxon>Multicrustacea</taxon>
        <taxon>Malacostraca</taxon>
        <taxon>Eumalacostraca</taxon>
        <taxon>Eucarida</taxon>
        <taxon>Decapoda</taxon>
        <taxon>Pleocyemata</taxon>
        <taxon>Brachyura</taxon>
        <taxon>Eubrachyura</taxon>
        <taxon>Portunoidea</taxon>
        <taxon>Portunidae</taxon>
        <taxon>Portuninae</taxon>
        <taxon>Portunus</taxon>
    </lineage>
</organism>
<gene>
    <name evidence="2" type="primary">mael_1</name>
    <name evidence="2" type="ORF">E2C01_033174</name>
</gene>
<dbReference type="GO" id="GO:0034587">
    <property type="term" value="P:piRNA processing"/>
    <property type="evidence" value="ECO:0007669"/>
    <property type="project" value="TreeGrafter"/>
</dbReference>
<dbReference type="InterPro" id="IPR039259">
    <property type="entry name" value="Protein_maelstrom"/>
</dbReference>
<dbReference type="GO" id="GO:0007140">
    <property type="term" value="P:male meiotic nuclear division"/>
    <property type="evidence" value="ECO:0007669"/>
    <property type="project" value="TreeGrafter"/>
</dbReference>
<name>A0A5B7F329_PORTR</name>
<evidence type="ECO:0000313" key="2">
    <source>
        <dbReference type="EMBL" id="MPC39629.1"/>
    </source>
</evidence>
<dbReference type="Proteomes" id="UP000324222">
    <property type="component" value="Unassembled WGS sequence"/>
</dbReference>
<dbReference type="Pfam" id="PF09011">
    <property type="entry name" value="HMG_box_2"/>
    <property type="match status" value="1"/>
</dbReference>
<comment type="caution">
    <text evidence="2">The sequence shown here is derived from an EMBL/GenBank/DDBJ whole genome shotgun (WGS) entry which is preliminary data.</text>
</comment>
<dbReference type="SUPFAM" id="SSF47095">
    <property type="entry name" value="HMG-box"/>
    <property type="match status" value="1"/>
</dbReference>
<dbReference type="PANTHER" id="PTHR21358">
    <property type="entry name" value="PROTEIN MAELSTROM HOMOLOG"/>
    <property type="match status" value="1"/>
</dbReference>
<dbReference type="InterPro" id="IPR009071">
    <property type="entry name" value="HMG_box_dom"/>
</dbReference>
<proteinExistence type="predicted"/>
<feature type="domain" description="HMG box" evidence="1">
    <location>
        <begin position="5"/>
        <end position="64"/>
    </location>
</feature>
<reference evidence="2 3" key="1">
    <citation type="submission" date="2019-05" db="EMBL/GenBank/DDBJ databases">
        <title>Another draft genome of Portunus trituberculatus and its Hox gene families provides insights of decapod evolution.</title>
        <authorList>
            <person name="Jeong J.-H."/>
            <person name="Song I."/>
            <person name="Kim S."/>
            <person name="Choi T."/>
            <person name="Kim D."/>
            <person name="Ryu S."/>
            <person name="Kim W."/>
        </authorList>
    </citation>
    <scope>NUCLEOTIDE SEQUENCE [LARGE SCALE GENOMIC DNA]</scope>
    <source>
        <tissue evidence="2">Muscle</tissue>
    </source>
</reference>
<evidence type="ECO:0000259" key="1">
    <source>
        <dbReference type="Pfam" id="PF09011"/>
    </source>
</evidence>
<dbReference type="GO" id="GO:0045892">
    <property type="term" value="P:negative regulation of DNA-templated transcription"/>
    <property type="evidence" value="ECO:0007669"/>
    <property type="project" value="TreeGrafter"/>
</dbReference>
<dbReference type="EMBL" id="VSRR010004427">
    <property type="protein sequence ID" value="MPC39629.1"/>
    <property type="molecule type" value="Genomic_DNA"/>
</dbReference>
<evidence type="ECO:0000313" key="3">
    <source>
        <dbReference type="Proteomes" id="UP000324222"/>
    </source>
</evidence>
<sequence length="153" mass="18269">MGKSKKRNAFYHYMNERKPEIEMRLKRTVTMAEMPQHVKADWEALPDSKKNKYRMMCGENREKLDCRGIPLRQHEEEAQDERRQAEEMKKSIAEMVDFYHVGQALHQATFFIVSTNFYVNTDLYYYVPAELSILQFNFNCGIMREFHETAKGK</sequence>
<dbReference type="GO" id="GO:0007283">
    <property type="term" value="P:spermatogenesis"/>
    <property type="evidence" value="ECO:0007669"/>
    <property type="project" value="TreeGrafter"/>
</dbReference>
<dbReference type="Gene3D" id="1.10.30.10">
    <property type="entry name" value="High mobility group box domain"/>
    <property type="match status" value="1"/>
</dbReference>
<dbReference type="GO" id="GO:0043186">
    <property type="term" value="C:P granule"/>
    <property type="evidence" value="ECO:0007669"/>
    <property type="project" value="TreeGrafter"/>
</dbReference>